<evidence type="ECO:0000313" key="2">
    <source>
        <dbReference type="EMBL" id="MFC4221215.1"/>
    </source>
</evidence>
<protein>
    <recommendedName>
        <fullName evidence="4">LTXXQ motif family protein</fullName>
    </recommendedName>
</protein>
<gene>
    <name evidence="2" type="ORF">ACFOWS_13775</name>
</gene>
<dbReference type="RefSeq" id="WP_379765544.1">
    <property type="nucleotide sequence ID" value="NZ_JBHSCL010000007.1"/>
</dbReference>
<keyword evidence="3" id="KW-1185">Reference proteome</keyword>
<dbReference type="Proteomes" id="UP001595841">
    <property type="component" value="Unassembled WGS sequence"/>
</dbReference>
<dbReference type="EMBL" id="JBHSCL010000007">
    <property type="protein sequence ID" value="MFC4221215.1"/>
    <property type="molecule type" value="Genomic_DNA"/>
</dbReference>
<feature type="signal peptide" evidence="1">
    <location>
        <begin position="1"/>
        <end position="18"/>
    </location>
</feature>
<keyword evidence="1" id="KW-0732">Signal</keyword>
<proteinExistence type="predicted"/>
<evidence type="ECO:0000256" key="1">
    <source>
        <dbReference type="SAM" id="SignalP"/>
    </source>
</evidence>
<evidence type="ECO:0008006" key="4">
    <source>
        <dbReference type="Google" id="ProtNLM"/>
    </source>
</evidence>
<accession>A0ABV8PPU7</accession>
<organism evidence="2 3">
    <name type="scientific">Flagellimonas marina</name>
    <dbReference type="NCBI Taxonomy" id="1775168"/>
    <lineage>
        <taxon>Bacteria</taxon>
        <taxon>Pseudomonadati</taxon>
        <taxon>Bacteroidota</taxon>
        <taxon>Flavobacteriia</taxon>
        <taxon>Flavobacteriales</taxon>
        <taxon>Flavobacteriaceae</taxon>
        <taxon>Flagellimonas</taxon>
    </lineage>
</organism>
<evidence type="ECO:0000313" key="3">
    <source>
        <dbReference type="Proteomes" id="UP001595841"/>
    </source>
</evidence>
<feature type="chain" id="PRO_5045849128" description="LTXXQ motif family protein" evidence="1">
    <location>
        <begin position="19"/>
        <end position="148"/>
    </location>
</feature>
<reference evidence="3" key="1">
    <citation type="journal article" date="2019" name="Int. J. Syst. Evol. Microbiol.">
        <title>The Global Catalogue of Microorganisms (GCM) 10K type strain sequencing project: providing services to taxonomists for standard genome sequencing and annotation.</title>
        <authorList>
            <consortium name="The Broad Institute Genomics Platform"/>
            <consortium name="The Broad Institute Genome Sequencing Center for Infectious Disease"/>
            <person name="Wu L."/>
            <person name="Ma J."/>
        </authorList>
    </citation>
    <scope>NUCLEOTIDE SEQUENCE [LARGE SCALE GENOMIC DNA]</scope>
    <source>
        <strain evidence="3">CGMCC 1.15774</strain>
    </source>
</reference>
<name>A0ABV8PPU7_9FLAO</name>
<comment type="caution">
    <text evidence="2">The sequence shown here is derived from an EMBL/GenBank/DDBJ whole genome shotgun (WGS) entry which is preliminary data.</text>
</comment>
<sequence>MKQLVVAMALLISLGVLAQGQHDPRMRKDPKMDMTAEQMATLKTKKMTLALDLTKVQQQKVMSINLEEAEFKKAKWDEMKVLRENGERKKPTTEERFEMQNSRLDHQIAHQEKMREVLNDEQYQTWKKLRFAKAHHGKKKMQEKGRRG</sequence>